<feature type="transmembrane region" description="Helical" evidence="5">
    <location>
        <begin position="66"/>
        <end position="86"/>
    </location>
</feature>
<keyword evidence="6" id="KW-0808">Transferase</keyword>
<name>A0A1I1BT82_9BACT</name>
<evidence type="ECO:0000313" key="7">
    <source>
        <dbReference type="Proteomes" id="UP000198790"/>
    </source>
</evidence>
<organism evidence="6 7">
    <name type="scientific">Algoriphagus aquimarinus</name>
    <dbReference type="NCBI Taxonomy" id="237018"/>
    <lineage>
        <taxon>Bacteria</taxon>
        <taxon>Pseudomonadati</taxon>
        <taxon>Bacteroidota</taxon>
        <taxon>Cytophagia</taxon>
        <taxon>Cytophagales</taxon>
        <taxon>Cyclobacteriaceae</taxon>
        <taxon>Algoriphagus</taxon>
    </lineage>
</organism>
<keyword evidence="3 5" id="KW-1133">Transmembrane helix</keyword>
<dbReference type="Proteomes" id="UP000198790">
    <property type="component" value="Unassembled WGS sequence"/>
</dbReference>
<keyword evidence="7" id="KW-1185">Reference proteome</keyword>
<accession>A0A1I1BT82</accession>
<dbReference type="GO" id="GO:0016020">
    <property type="term" value="C:membrane"/>
    <property type="evidence" value="ECO:0007669"/>
    <property type="project" value="UniProtKB-SubCell"/>
</dbReference>
<dbReference type="GO" id="GO:0016765">
    <property type="term" value="F:transferase activity, transferring alkyl or aryl (other than methyl) groups"/>
    <property type="evidence" value="ECO:0007669"/>
    <property type="project" value="InterPro"/>
</dbReference>
<feature type="transmembrane region" description="Helical" evidence="5">
    <location>
        <begin position="93"/>
        <end position="115"/>
    </location>
</feature>
<keyword evidence="4 5" id="KW-0472">Membrane</keyword>
<comment type="subcellular location">
    <subcellularLocation>
        <location evidence="1">Membrane</location>
        <topology evidence="1">Multi-pass membrane protein</topology>
    </subcellularLocation>
</comment>
<feature type="transmembrane region" description="Helical" evidence="5">
    <location>
        <begin position="183"/>
        <end position="205"/>
    </location>
</feature>
<evidence type="ECO:0000313" key="6">
    <source>
        <dbReference type="EMBL" id="SFB51523.1"/>
    </source>
</evidence>
<dbReference type="Pfam" id="PF01040">
    <property type="entry name" value="UbiA"/>
    <property type="match status" value="1"/>
</dbReference>
<keyword evidence="2 5" id="KW-0812">Transmembrane</keyword>
<dbReference type="STRING" id="237018.SAMN04489723_11572"/>
<dbReference type="InterPro" id="IPR000537">
    <property type="entry name" value="UbiA_prenyltransferase"/>
</dbReference>
<reference evidence="6 7" key="1">
    <citation type="submission" date="2016-10" db="EMBL/GenBank/DDBJ databases">
        <authorList>
            <person name="de Groot N.N."/>
        </authorList>
    </citation>
    <scope>NUCLEOTIDE SEQUENCE [LARGE SCALE GENOMIC DNA]</scope>
    <source>
        <strain evidence="6 7">DSM 23399</strain>
    </source>
</reference>
<evidence type="ECO:0000256" key="1">
    <source>
        <dbReference type="ARBA" id="ARBA00004141"/>
    </source>
</evidence>
<evidence type="ECO:0000256" key="4">
    <source>
        <dbReference type="ARBA" id="ARBA00023136"/>
    </source>
</evidence>
<evidence type="ECO:0000256" key="2">
    <source>
        <dbReference type="ARBA" id="ARBA00022692"/>
    </source>
</evidence>
<feature type="transmembrane region" description="Helical" evidence="5">
    <location>
        <begin position="256"/>
        <end position="281"/>
    </location>
</feature>
<sequence>MHHWCDELEFCILKGCRKVSFIKYFIRSSYLNISKLAECIVTIPIQKSYNPNLIYDMISISSLKHLRIPFSLFLMPVYFFALALTPNHSESRILWVFIAIHLFLYPSSNGYNSYFDKDEESIGGLKHPPKVTQDLYWLSLVFFLIAIGIGASINFSFAIMLLIYGLVSMAYSHPSIRIKKYPWLSWFIAGLFQGYFTFAMAYAGLSNLSWDVLYKPHVLIPGLLTSLMLWGNYPLTQVYQHGEDSRRGDRTLSLLLGIKGTFLFSALAFMITGAAFAWYFLDRNQTDILWIYLAAMTPIMLYFLTWFSFIRLNPTKYANYKWAMGMNYFSALALNAFFIYYFLENTQILQALGY</sequence>
<dbReference type="AlphaFoldDB" id="A0A1I1BT82"/>
<feature type="transmembrane region" description="Helical" evidence="5">
    <location>
        <begin position="135"/>
        <end position="163"/>
    </location>
</feature>
<proteinExistence type="predicted"/>
<dbReference type="EMBL" id="FOKK01000015">
    <property type="protein sequence ID" value="SFB51523.1"/>
    <property type="molecule type" value="Genomic_DNA"/>
</dbReference>
<evidence type="ECO:0000256" key="3">
    <source>
        <dbReference type="ARBA" id="ARBA00022989"/>
    </source>
</evidence>
<feature type="transmembrane region" description="Helical" evidence="5">
    <location>
        <begin position="287"/>
        <end position="310"/>
    </location>
</feature>
<gene>
    <name evidence="6" type="ORF">SAMN04489723_11572</name>
</gene>
<feature type="transmembrane region" description="Helical" evidence="5">
    <location>
        <begin position="217"/>
        <end position="235"/>
    </location>
</feature>
<protein>
    <submittedName>
        <fullName evidence="6">1,4-dihydroxy-2-naphthoate octaprenyltransferase</fullName>
    </submittedName>
</protein>
<feature type="transmembrane region" description="Helical" evidence="5">
    <location>
        <begin position="322"/>
        <end position="343"/>
    </location>
</feature>
<evidence type="ECO:0000256" key="5">
    <source>
        <dbReference type="SAM" id="Phobius"/>
    </source>
</evidence>